<feature type="transmembrane region" description="Helical" evidence="7">
    <location>
        <begin position="221"/>
        <end position="244"/>
    </location>
</feature>
<feature type="transmembrane region" description="Helical" evidence="7">
    <location>
        <begin position="287"/>
        <end position="305"/>
    </location>
</feature>
<feature type="transmembrane region" description="Helical" evidence="7">
    <location>
        <begin position="142"/>
        <end position="169"/>
    </location>
</feature>
<feature type="transmembrane region" description="Helical" evidence="7">
    <location>
        <begin position="256"/>
        <end position="275"/>
    </location>
</feature>
<keyword evidence="3" id="KW-1003">Cell membrane</keyword>
<dbReference type="EMBL" id="PVZC01000007">
    <property type="protein sequence ID" value="PRX96533.1"/>
    <property type="molecule type" value="Genomic_DNA"/>
</dbReference>
<proteinExistence type="predicted"/>
<evidence type="ECO:0000259" key="8">
    <source>
        <dbReference type="PROSITE" id="PS50850"/>
    </source>
</evidence>
<feature type="transmembrane region" description="Helical" evidence="7">
    <location>
        <begin position="175"/>
        <end position="193"/>
    </location>
</feature>
<dbReference type="PANTHER" id="PTHR23513">
    <property type="entry name" value="INTEGRAL MEMBRANE EFFLUX PROTEIN-RELATED"/>
    <property type="match status" value="1"/>
</dbReference>
<accession>A0A2T0PYC9</accession>
<dbReference type="Proteomes" id="UP000237846">
    <property type="component" value="Unassembled WGS sequence"/>
</dbReference>
<gene>
    <name evidence="9" type="ORF">CLV72_10756</name>
</gene>
<keyword evidence="2" id="KW-0813">Transport</keyword>
<dbReference type="Gene3D" id="1.20.1250.20">
    <property type="entry name" value="MFS general substrate transporter like domains"/>
    <property type="match status" value="1"/>
</dbReference>
<evidence type="ECO:0000256" key="6">
    <source>
        <dbReference type="ARBA" id="ARBA00023136"/>
    </source>
</evidence>
<feature type="transmembrane region" description="Helical" evidence="7">
    <location>
        <begin position="74"/>
        <end position="97"/>
    </location>
</feature>
<feature type="transmembrane region" description="Helical" evidence="7">
    <location>
        <begin position="43"/>
        <end position="67"/>
    </location>
</feature>
<dbReference type="CDD" id="cd06173">
    <property type="entry name" value="MFS_MefA_like"/>
    <property type="match status" value="1"/>
</dbReference>
<reference evidence="9 10" key="1">
    <citation type="submission" date="2018-03" db="EMBL/GenBank/DDBJ databases">
        <title>Genomic Encyclopedia of Archaeal and Bacterial Type Strains, Phase II (KMG-II): from individual species to whole genera.</title>
        <authorList>
            <person name="Goeker M."/>
        </authorList>
    </citation>
    <scope>NUCLEOTIDE SEQUENCE [LARGE SCALE GENOMIC DNA]</scope>
    <source>
        <strain evidence="9 10">DSM 45601</strain>
    </source>
</reference>
<evidence type="ECO:0000256" key="5">
    <source>
        <dbReference type="ARBA" id="ARBA00022989"/>
    </source>
</evidence>
<sequence length="409" mass="41102">MTRTSLGPAFQRLWLASGLSNTADGVIAVGVPILAVGLTRSPLLVSLLTTALTTPWLILTLHAGVLADRYDRRLIVLLAGCCRAVALGAAAVAAAAGLLSLPLLYAVVIVIGCAQVFGDTTTQSLVPMTVAKERLGAANGRLFAVQTIGDAFLGAPIGGVLVGVAAAAVFGLPGVLYAVAVVLLLAMPGRYRAPAAPARPMRADIAEGLRYLGRHRVLRALAVYAGAWNFATTAYMAVLVLWVVGPESAVGLSPAGFGLLGVALAAGAVAGSLAAERFAGLVGETRLLLTANVTGALIMVVPVLAPTPWALFPAAAAVGATQMGANVIVVSLRQRLIPDPLLGRVNASYRLIGEGSTPLGAAAGGAVAALAGLPVLFCLAAAGCLAAGLYAGRMVTARSVAAVELQGSD</sequence>
<dbReference type="AlphaFoldDB" id="A0A2T0PYC9"/>
<dbReference type="SUPFAM" id="SSF103473">
    <property type="entry name" value="MFS general substrate transporter"/>
    <property type="match status" value="1"/>
</dbReference>
<dbReference type="InterPro" id="IPR036259">
    <property type="entry name" value="MFS_trans_sf"/>
</dbReference>
<protein>
    <submittedName>
        <fullName evidence="9">MFS-type transporter involved in bile tolerance (Atg22 family)</fullName>
    </submittedName>
</protein>
<comment type="subcellular location">
    <subcellularLocation>
        <location evidence="1">Cell membrane</location>
        <topology evidence="1">Multi-pass membrane protein</topology>
    </subcellularLocation>
</comment>
<evidence type="ECO:0000256" key="7">
    <source>
        <dbReference type="SAM" id="Phobius"/>
    </source>
</evidence>
<feature type="transmembrane region" description="Helical" evidence="7">
    <location>
        <begin position="103"/>
        <end position="121"/>
    </location>
</feature>
<organism evidence="9 10">
    <name type="scientific">Allonocardiopsis opalescens</name>
    <dbReference type="NCBI Taxonomy" id="1144618"/>
    <lineage>
        <taxon>Bacteria</taxon>
        <taxon>Bacillati</taxon>
        <taxon>Actinomycetota</taxon>
        <taxon>Actinomycetes</taxon>
        <taxon>Streptosporangiales</taxon>
        <taxon>Allonocardiopsis</taxon>
    </lineage>
</organism>
<dbReference type="PANTHER" id="PTHR23513:SF6">
    <property type="entry name" value="MAJOR FACILITATOR SUPERFAMILY ASSOCIATED DOMAIN-CONTAINING PROTEIN"/>
    <property type="match status" value="1"/>
</dbReference>
<dbReference type="Pfam" id="PF05977">
    <property type="entry name" value="MFS_3"/>
    <property type="match status" value="1"/>
</dbReference>
<dbReference type="GO" id="GO:0005886">
    <property type="term" value="C:plasma membrane"/>
    <property type="evidence" value="ECO:0007669"/>
    <property type="project" value="UniProtKB-SubCell"/>
</dbReference>
<evidence type="ECO:0000256" key="3">
    <source>
        <dbReference type="ARBA" id="ARBA00022475"/>
    </source>
</evidence>
<feature type="transmembrane region" description="Helical" evidence="7">
    <location>
        <begin position="12"/>
        <end position="37"/>
    </location>
</feature>
<evidence type="ECO:0000313" key="10">
    <source>
        <dbReference type="Proteomes" id="UP000237846"/>
    </source>
</evidence>
<comment type="caution">
    <text evidence="9">The sequence shown here is derived from an EMBL/GenBank/DDBJ whole genome shotgun (WGS) entry which is preliminary data.</text>
</comment>
<name>A0A2T0PYC9_9ACTN</name>
<evidence type="ECO:0000256" key="4">
    <source>
        <dbReference type="ARBA" id="ARBA00022692"/>
    </source>
</evidence>
<keyword evidence="4 7" id="KW-0812">Transmembrane</keyword>
<evidence type="ECO:0000313" key="9">
    <source>
        <dbReference type="EMBL" id="PRX96533.1"/>
    </source>
</evidence>
<dbReference type="RefSeq" id="WP_170141075.1">
    <property type="nucleotide sequence ID" value="NZ_PVZC01000007.1"/>
</dbReference>
<evidence type="ECO:0000256" key="2">
    <source>
        <dbReference type="ARBA" id="ARBA00022448"/>
    </source>
</evidence>
<keyword evidence="10" id="KW-1185">Reference proteome</keyword>
<feature type="domain" description="Major facilitator superfamily (MFS) profile" evidence="8">
    <location>
        <begin position="9"/>
        <end position="399"/>
    </location>
</feature>
<evidence type="ECO:0000256" key="1">
    <source>
        <dbReference type="ARBA" id="ARBA00004651"/>
    </source>
</evidence>
<feature type="transmembrane region" description="Helical" evidence="7">
    <location>
        <begin position="366"/>
        <end position="391"/>
    </location>
</feature>
<dbReference type="InterPro" id="IPR020846">
    <property type="entry name" value="MFS_dom"/>
</dbReference>
<keyword evidence="5 7" id="KW-1133">Transmembrane helix</keyword>
<dbReference type="InterPro" id="IPR010290">
    <property type="entry name" value="TM_effector"/>
</dbReference>
<dbReference type="GO" id="GO:0022857">
    <property type="term" value="F:transmembrane transporter activity"/>
    <property type="evidence" value="ECO:0007669"/>
    <property type="project" value="InterPro"/>
</dbReference>
<dbReference type="PROSITE" id="PS50850">
    <property type="entry name" value="MFS"/>
    <property type="match status" value="1"/>
</dbReference>
<keyword evidence="6 7" id="KW-0472">Membrane</keyword>